<accession>A0ABP4VK38</accession>
<evidence type="ECO:0000256" key="3">
    <source>
        <dbReference type="ARBA" id="ARBA00022723"/>
    </source>
</evidence>
<dbReference type="InterPro" id="IPR001486">
    <property type="entry name" value="Hemoglobin_trunc"/>
</dbReference>
<dbReference type="SUPFAM" id="SSF46458">
    <property type="entry name" value="Globin-like"/>
    <property type="match status" value="1"/>
</dbReference>
<sequence length="141" mass="16231">MTHQTPAPQADGAAARPESFYEAVGGHATFERLVEVFYEGVATDEVLRPMYPEADLGPAKQRLTMFLEQYWGGPTTYSQQRGHPRLRMRHAPFKVNPDARDRWLRHMRVAVDQLGLAPIHESQLWDYLERAAFSMINTFEE</sequence>
<evidence type="ECO:0000256" key="4">
    <source>
        <dbReference type="ARBA" id="ARBA00023004"/>
    </source>
</evidence>
<proteinExistence type="inferred from homology"/>
<comment type="caution">
    <text evidence="6">The sequence shown here is derived from an EMBL/GenBank/DDBJ whole genome shotgun (WGS) entry which is preliminary data.</text>
</comment>
<keyword evidence="7" id="KW-1185">Reference proteome</keyword>
<dbReference type="Gene3D" id="1.10.490.10">
    <property type="entry name" value="Globins"/>
    <property type="match status" value="1"/>
</dbReference>
<evidence type="ECO:0000256" key="1">
    <source>
        <dbReference type="ARBA" id="ARBA00022448"/>
    </source>
</evidence>
<name>A0ABP4VK38_9MICO</name>
<dbReference type="PANTHER" id="PTHR47366">
    <property type="entry name" value="TWO-ON-TWO HEMOGLOBIN-3"/>
    <property type="match status" value="1"/>
</dbReference>
<evidence type="ECO:0000256" key="2">
    <source>
        <dbReference type="ARBA" id="ARBA00022617"/>
    </source>
</evidence>
<evidence type="ECO:0000313" key="6">
    <source>
        <dbReference type="EMBL" id="GAA1726295.1"/>
    </source>
</evidence>
<comment type="similarity">
    <text evidence="5">Belongs to the truncated hemoglobin family. Group II subfamily.</text>
</comment>
<dbReference type="PANTHER" id="PTHR47366:SF1">
    <property type="entry name" value="TWO-ON-TWO HEMOGLOBIN-3"/>
    <property type="match status" value="1"/>
</dbReference>
<dbReference type="CDD" id="cd14771">
    <property type="entry name" value="TrHb2_Mt-trHbO-like_O"/>
    <property type="match status" value="1"/>
</dbReference>
<keyword evidence="2" id="KW-0349">Heme</keyword>
<dbReference type="RefSeq" id="WP_344248550.1">
    <property type="nucleotide sequence ID" value="NZ_BAAAPM010000004.1"/>
</dbReference>
<dbReference type="InterPro" id="IPR012292">
    <property type="entry name" value="Globin/Proto"/>
</dbReference>
<keyword evidence="1" id="KW-0813">Transport</keyword>
<organism evidence="6 7">
    <name type="scientific">Isoptericola hypogeus</name>
    <dbReference type="NCBI Taxonomy" id="300179"/>
    <lineage>
        <taxon>Bacteria</taxon>
        <taxon>Bacillati</taxon>
        <taxon>Actinomycetota</taxon>
        <taxon>Actinomycetes</taxon>
        <taxon>Micrococcales</taxon>
        <taxon>Promicromonosporaceae</taxon>
        <taxon>Isoptericola</taxon>
    </lineage>
</organism>
<protein>
    <submittedName>
        <fullName evidence="6">Globin</fullName>
    </submittedName>
</protein>
<dbReference type="EMBL" id="BAAAPM010000004">
    <property type="protein sequence ID" value="GAA1726295.1"/>
    <property type="molecule type" value="Genomic_DNA"/>
</dbReference>
<keyword evidence="4" id="KW-0408">Iron</keyword>
<dbReference type="InterPro" id="IPR044203">
    <property type="entry name" value="GlbO/GLB3-like"/>
</dbReference>
<dbReference type="Proteomes" id="UP001501138">
    <property type="component" value="Unassembled WGS sequence"/>
</dbReference>
<dbReference type="Pfam" id="PF01152">
    <property type="entry name" value="Bac_globin"/>
    <property type="match status" value="1"/>
</dbReference>
<reference evidence="7" key="1">
    <citation type="journal article" date="2019" name="Int. J. Syst. Evol. Microbiol.">
        <title>The Global Catalogue of Microorganisms (GCM) 10K type strain sequencing project: providing services to taxonomists for standard genome sequencing and annotation.</title>
        <authorList>
            <consortium name="The Broad Institute Genomics Platform"/>
            <consortium name="The Broad Institute Genome Sequencing Center for Infectious Disease"/>
            <person name="Wu L."/>
            <person name="Ma J."/>
        </authorList>
    </citation>
    <scope>NUCLEOTIDE SEQUENCE [LARGE SCALE GENOMIC DNA]</scope>
    <source>
        <strain evidence="7">JCM 15589</strain>
    </source>
</reference>
<gene>
    <name evidence="6" type="ORF">GCM10009809_22560</name>
</gene>
<keyword evidence="3" id="KW-0479">Metal-binding</keyword>
<dbReference type="InterPro" id="IPR009050">
    <property type="entry name" value="Globin-like_sf"/>
</dbReference>
<evidence type="ECO:0000256" key="5">
    <source>
        <dbReference type="ARBA" id="ARBA00034496"/>
    </source>
</evidence>
<evidence type="ECO:0000313" key="7">
    <source>
        <dbReference type="Proteomes" id="UP001501138"/>
    </source>
</evidence>